<evidence type="ECO:0000256" key="5">
    <source>
        <dbReference type="ARBA" id="ARBA00023015"/>
    </source>
</evidence>
<keyword evidence="6" id="KW-0238">DNA-binding</keyword>
<dbReference type="AlphaFoldDB" id="A0AA96LPU9"/>
<evidence type="ECO:0000256" key="2">
    <source>
        <dbReference type="ARBA" id="ARBA00022490"/>
    </source>
</evidence>
<evidence type="ECO:0000256" key="3">
    <source>
        <dbReference type="ARBA" id="ARBA00022553"/>
    </source>
</evidence>
<dbReference type="KEGG" id="proo:MJB10_06595"/>
<dbReference type="PRINTS" id="PR00032">
    <property type="entry name" value="HTHARAC"/>
</dbReference>
<dbReference type="InterPro" id="IPR051552">
    <property type="entry name" value="HptR"/>
</dbReference>
<feature type="domain" description="HTH araC/xylS-type" evidence="9">
    <location>
        <begin position="261"/>
        <end position="359"/>
    </location>
</feature>
<organism evidence="11 12">
    <name type="scientific">Paenibacillus roseopurpureus</name>
    <dbReference type="NCBI Taxonomy" id="2918901"/>
    <lineage>
        <taxon>Bacteria</taxon>
        <taxon>Bacillati</taxon>
        <taxon>Bacillota</taxon>
        <taxon>Bacilli</taxon>
        <taxon>Bacillales</taxon>
        <taxon>Paenibacillaceae</taxon>
        <taxon>Paenibacillus</taxon>
    </lineage>
</organism>
<dbReference type="Pfam" id="PF12833">
    <property type="entry name" value="HTH_18"/>
    <property type="match status" value="1"/>
</dbReference>
<dbReference type="PANTHER" id="PTHR42713">
    <property type="entry name" value="HISTIDINE KINASE-RELATED"/>
    <property type="match status" value="1"/>
</dbReference>
<dbReference type="InterPro" id="IPR009057">
    <property type="entry name" value="Homeodomain-like_sf"/>
</dbReference>
<dbReference type="SMART" id="SM00342">
    <property type="entry name" value="HTH_ARAC"/>
    <property type="match status" value="1"/>
</dbReference>
<keyword evidence="5" id="KW-0805">Transcription regulation</keyword>
<dbReference type="InterPro" id="IPR011006">
    <property type="entry name" value="CheY-like_superfamily"/>
</dbReference>
<evidence type="ECO:0000313" key="12">
    <source>
        <dbReference type="Proteomes" id="UP001304650"/>
    </source>
</evidence>
<evidence type="ECO:0000256" key="1">
    <source>
        <dbReference type="ARBA" id="ARBA00004496"/>
    </source>
</evidence>
<evidence type="ECO:0000259" key="9">
    <source>
        <dbReference type="PROSITE" id="PS01124"/>
    </source>
</evidence>
<feature type="modified residue" description="4-aspartylphosphate" evidence="8">
    <location>
        <position position="55"/>
    </location>
</feature>
<protein>
    <submittedName>
        <fullName evidence="11">Response regulator</fullName>
    </submittedName>
</protein>
<evidence type="ECO:0000256" key="4">
    <source>
        <dbReference type="ARBA" id="ARBA00023012"/>
    </source>
</evidence>
<comment type="subcellular location">
    <subcellularLocation>
        <location evidence="1">Cytoplasm</location>
    </subcellularLocation>
</comment>
<evidence type="ECO:0000256" key="7">
    <source>
        <dbReference type="ARBA" id="ARBA00023163"/>
    </source>
</evidence>
<reference evidence="11" key="1">
    <citation type="submission" date="2022-02" db="EMBL/GenBank/DDBJ databases">
        <title>Paenibacillus sp. MBLB1832 Whole Genome Shotgun Sequencing.</title>
        <authorList>
            <person name="Hwang C.Y."/>
            <person name="Cho E.-S."/>
            <person name="Seo M.-J."/>
        </authorList>
    </citation>
    <scope>NUCLEOTIDE SEQUENCE</scope>
    <source>
        <strain evidence="11">MBLB1832</strain>
    </source>
</reference>
<dbReference type="CDD" id="cd17536">
    <property type="entry name" value="REC_YesN-like"/>
    <property type="match status" value="1"/>
</dbReference>
<evidence type="ECO:0000256" key="8">
    <source>
        <dbReference type="PROSITE-ProRule" id="PRU00169"/>
    </source>
</evidence>
<dbReference type="PROSITE" id="PS01124">
    <property type="entry name" value="HTH_ARAC_FAMILY_2"/>
    <property type="match status" value="1"/>
</dbReference>
<dbReference type="Pfam" id="PF00072">
    <property type="entry name" value="Response_reg"/>
    <property type="match status" value="1"/>
</dbReference>
<dbReference type="PANTHER" id="PTHR42713:SF3">
    <property type="entry name" value="TRANSCRIPTIONAL REGULATORY PROTEIN HPTR"/>
    <property type="match status" value="1"/>
</dbReference>
<gene>
    <name evidence="11" type="ORF">MJB10_06595</name>
</gene>
<keyword evidence="2" id="KW-0963">Cytoplasm</keyword>
<dbReference type="InterPro" id="IPR020449">
    <property type="entry name" value="Tscrpt_reg_AraC-type_HTH"/>
</dbReference>
<dbReference type="SMART" id="SM00448">
    <property type="entry name" value="REC"/>
    <property type="match status" value="1"/>
</dbReference>
<dbReference type="Gene3D" id="3.40.50.2300">
    <property type="match status" value="1"/>
</dbReference>
<feature type="domain" description="Response regulatory" evidence="10">
    <location>
        <begin position="3"/>
        <end position="120"/>
    </location>
</feature>
<keyword evidence="7" id="KW-0804">Transcription</keyword>
<dbReference type="GO" id="GO:0003700">
    <property type="term" value="F:DNA-binding transcription factor activity"/>
    <property type="evidence" value="ECO:0007669"/>
    <property type="project" value="InterPro"/>
</dbReference>
<dbReference type="PROSITE" id="PS50110">
    <property type="entry name" value="RESPONSE_REGULATORY"/>
    <property type="match status" value="1"/>
</dbReference>
<dbReference type="GO" id="GO:0000160">
    <property type="term" value="P:phosphorelay signal transduction system"/>
    <property type="evidence" value="ECO:0007669"/>
    <property type="project" value="UniProtKB-KW"/>
</dbReference>
<dbReference type="SUPFAM" id="SSF52172">
    <property type="entry name" value="CheY-like"/>
    <property type="match status" value="1"/>
</dbReference>
<evidence type="ECO:0000256" key="6">
    <source>
        <dbReference type="ARBA" id="ARBA00023125"/>
    </source>
</evidence>
<dbReference type="EMBL" id="CP130319">
    <property type="protein sequence ID" value="WNR45765.1"/>
    <property type="molecule type" value="Genomic_DNA"/>
</dbReference>
<dbReference type="Gene3D" id="1.10.10.60">
    <property type="entry name" value="Homeodomain-like"/>
    <property type="match status" value="2"/>
</dbReference>
<accession>A0AA96LPU9</accession>
<keyword evidence="4" id="KW-0902">Two-component regulatory system</keyword>
<evidence type="ECO:0000259" key="10">
    <source>
        <dbReference type="PROSITE" id="PS50110"/>
    </source>
</evidence>
<proteinExistence type="predicted"/>
<dbReference type="GO" id="GO:0043565">
    <property type="term" value="F:sequence-specific DNA binding"/>
    <property type="evidence" value="ECO:0007669"/>
    <property type="project" value="InterPro"/>
</dbReference>
<dbReference type="InterPro" id="IPR018060">
    <property type="entry name" value="HTH_AraC"/>
</dbReference>
<dbReference type="Proteomes" id="UP001304650">
    <property type="component" value="Chromosome"/>
</dbReference>
<dbReference type="InterPro" id="IPR001789">
    <property type="entry name" value="Sig_transdc_resp-reg_receiver"/>
</dbReference>
<dbReference type="GO" id="GO:0005737">
    <property type="term" value="C:cytoplasm"/>
    <property type="evidence" value="ECO:0007669"/>
    <property type="project" value="UniProtKB-SubCell"/>
</dbReference>
<keyword evidence="3 8" id="KW-0597">Phosphoprotein</keyword>
<name>A0AA96LPU9_9BACL</name>
<sequence>MYRILVVDDEPIIRNSLSKRIEQYSELTVVSGSVSNGNEALEWLEQHYADLCITDVRMPIVDGLTLIEEINGKYPWMKSIIVSSYDDFSYAKKGLQLGAVDYLLKPLDADMLYESLSRTVAVIDEHRHRHATDLLTGCLPQNRHMLDRWIEHVQTYKFDTMPLMVVDTLEMLEGWVGTNYYLLNPLAMVWLKLVVDSIKSDRTDLQLEEGKDLGLGEKTIPLAKLRSYFRLCAVRRLEEGAHRLFQATKGLRDIQSRRVVEQIKLMLKEHYTEKLSLQDVADHVEMSRSYIVNLFKQETGTTIWNYVVSLRMMKARELLLSTNMKAYEISFAVGYDNSMHFSQLFKGYYGLSPMEYKKRMEN</sequence>
<dbReference type="RefSeq" id="WP_314802780.1">
    <property type="nucleotide sequence ID" value="NZ_CP130319.1"/>
</dbReference>
<dbReference type="SUPFAM" id="SSF46689">
    <property type="entry name" value="Homeodomain-like"/>
    <property type="match status" value="2"/>
</dbReference>
<keyword evidence="12" id="KW-1185">Reference proteome</keyword>
<evidence type="ECO:0000313" key="11">
    <source>
        <dbReference type="EMBL" id="WNR45765.1"/>
    </source>
</evidence>